<dbReference type="RefSeq" id="WP_232187386.1">
    <property type="nucleotide sequence ID" value="NZ_JAIOAP010000012.1"/>
</dbReference>
<reference evidence="1 2" key="1">
    <citation type="journal article" date="2023" name="Genome Announc.">
        <title>Pan-Genome Analyses of the Genus Cohnella and Proposal of the Novel Species Cohnella silvisoli sp. nov., Isolated from Forest Soil.</title>
        <authorList>
            <person name="Wang C."/>
            <person name="Mao L."/>
            <person name="Bao G."/>
            <person name="Zhu H."/>
        </authorList>
    </citation>
    <scope>NUCLEOTIDE SEQUENCE [LARGE SCALE GENOMIC DNA]</scope>
    <source>
        <strain evidence="1 2">NL03-T5-1</strain>
    </source>
</reference>
<accession>A0ABV1KYK9</accession>
<dbReference type="EMBL" id="JASKHM010000014">
    <property type="protein sequence ID" value="MEQ4485179.1"/>
    <property type="molecule type" value="Genomic_DNA"/>
</dbReference>
<keyword evidence="2" id="KW-1185">Reference proteome</keyword>
<evidence type="ECO:0008006" key="3">
    <source>
        <dbReference type="Google" id="ProtNLM"/>
    </source>
</evidence>
<evidence type="ECO:0000313" key="1">
    <source>
        <dbReference type="EMBL" id="MEQ4485179.1"/>
    </source>
</evidence>
<organism evidence="1 2">
    <name type="scientific">Cohnella silvisoli</name>
    <dbReference type="NCBI Taxonomy" id="2873699"/>
    <lineage>
        <taxon>Bacteria</taxon>
        <taxon>Bacillati</taxon>
        <taxon>Bacillota</taxon>
        <taxon>Bacilli</taxon>
        <taxon>Bacillales</taxon>
        <taxon>Paenibacillaceae</taxon>
        <taxon>Cohnella</taxon>
    </lineage>
</organism>
<comment type="caution">
    <text evidence="1">The sequence shown here is derived from an EMBL/GenBank/DDBJ whole genome shotgun (WGS) entry which is preliminary data.</text>
</comment>
<evidence type="ECO:0000313" key="2">
    <source>
        <dbReference type="Proteomes" id="UP001493487"/>
    </source>
</evidence>
<name>A0ABV1KYK9_9BACL</name>
<proteinExistence type="predicted"/>
<gene>
    <name evidence="1" type="ORF">QJS35_22575</name>
</gene>
<dbReference type="Proteomes" id="UP001493487">
    <property type="component" value="Unassembled WGS sequence"/>
</dbReference>
<sequence>MSNELKVAHCNSCGKIFQMNMRGLCANCSAEEDTYIKALEKLLMRNRQLNVKELAETADIPREKILSFIRRGKIKLFDYPNLADECDVCAGPIRRGTMCSKCSTRIQDEIAHELEQERLMKERIRASSYFSKN</sequence>
<protein>
    <recommendedName>
        <fullName evidence="3">Flagellar protein</fullName>
    </recommendedName>
</protein>